<comment type="similarity">
    <text evidence="2">Belongs to the alpha-ketoglutarate dehydrogenase family.</text>
</comment>
<dbReference type="GO" id="GO:0030976">
    <property type="term" value="F:thiamine pyrophosphate binding"/>
    <property type="evidence" value="ECO:0007669"/>
    <property type="project" value="InterPro"/>
</dbReference>
<dbReference type="PANTHER" id="PTHR23152:SF4">
    <property type="entry name" value="2-OXOADIPATE DEHYDROGENASE COMPLEX COMPONENT E1"/>
    <property type="match status" value="1"/>
</dbReference>
<evidence type="ECO:0000256" key="4">
    <source>
        <dbReference type="ARBA" id="ARBA00023052"/>
    </source>
</evidence>
<feature type="compositionally biased region" description="Basic and acidic residues" evidence="5">
    <location>
        <begin position="10"/>
        <end position="22"/>
    </location>
</feature>
<accession>A0A0N0PFQ2</accession>
<dbReference type="Proteomes" id="UP000053240">
    <property type="component" value="Unassembled WGS sequence"/>
</dbReference>
<evidence type="ECO:0000313" key="6">
    <source>
        <dbReference type="EMBL" id="KPJ21501.1"/>
    </source>
</evidence>
<feature type="region of interest" description="Disordered" evidence="5">
    <location>
        <begin position="1"/>
        <end position="22"/>
    </location>
</feature>
<gene>
    <name evidence="6" type="ORF">RR48_00177</name>
</gene>
<dbReference type="PANTHER" id="PTHR23152">
    <property type="entry name" value="2-OXOGLUTARATE DEHYDROGENASE"/>
    <property type="match status" value="1"/>
</dbReference>
<dbReference type="InterPro" id="IPR029061">
    <property type="entry name" value="THDP-binding"/>
</dbReference>
<evidence type="ECO:0000256" key="5">
    <source>
        <dbReference type="SAM" id="MobiDB-lite"/>
    </source>
</evidence>
<organism evidence="6 7">
    <name type="scientific">Papilio machaon</name>
    <name type="common">Old World swallowtail butterfly</name>
    <dbReference type="NCBI Taxonomy" id="76193"/>
    <lineage>
        <taxon>Eukaryota</taxon>
        <taxon>Metazoa</taxon>
        <taxon>Ecdysozoa</taxon>
        <taxon>Arthropoda</taxon>
        <taxon>Hexapoda</taxon>
        <taxon>Insecta</taxon>
        <taxon>Pterygota</taxon>
        <taxon>Neoptera</taxon>
        <taxon>Endopterygota</taxon>
        <taxon>Lepidoptera</taxon>
        <taxon>Glossata</taxon>
        <taxon>Ditrysia</taxon>
        <taxon>Papilionoidea</taxon>
        <taxon>Papilionidae</taxon>
        <taxon>Papilioninae</taxon>
        <taxon>Papilio</taxon>
    </lineage>
</organism>
<keyword evidence="7" id="KW-1185">Reference proteome</keyword>
<comment type="cofactor">
    <cofactor evidence="1">
        <name>thiamine diphosphate</name>
        <dbReference type="ChEBI" id="CHEBI:58937"/>
    </cofactor>
</comment>
<dbReference type="InParanoid" id="A0A0N0PFQ2"/>
<sequence>MGKTRSKQLKLKEGDYSEDGSSRMGDKVLNVQIHGDAAFTGQGINQETLMLSQAPHFDVGGSLHVVVNNQVSRSILYSSSNITVALSIHNYCDSTYRAHSESTDILFKKMFTQKTAKGNLTKNRITTKMYF</sequence>
<reference evidence="6 7" key="1">
    <citation type="journal article" date="2015" name="Nat. Commun.">
        <title>Outbred genome sequencing and CRISPR/Cas9 gene editing in butterflies.</title>
        <authorList>
            <person name="Li X."/>
            <person name="Fan D."/>
            <person name="Zhang W."/>
            <person name="Liu G."/>
            <person name="Zhang L."/>
            <person name="Zhao L."/>
            <person name="Fang X."/>
            <person name="Chen L."/>
            <person name="Dong Y."/>
            <person name="Chen Y."/>
            <person name="Ding Y."/>
            <person name="Zhao R."/>
            <person name="Feng M."/>
            <person name="Zhu Y."/>
            <person name="Feng Y."/>
            <person name="Jiang X."/>
            <person name="Zhu D."/>
            <person name="Xiang H."/>
            <person name="Feng X."/>
            <person name="Li S."/>
            <person name="Wang J."/>
            <person name="Zhang G."/>
            <person name="Kronforst M.R."/>
            <person name="Wang W."/>
        </authorList>
    </citation>
    <scope>NUCLEOTIDE SEQUENCE [LARGE SCALE GENOMIC DNA]</scope>
    <source>
        <strain evidence="6">Ya'a_city_454_Pm</strain>
        <tissue evidence="6">Whole body</tissue>
    </source>
</reference>
<proteinExistence type="inferred from homology"/>
<dbReference type="EMBL" id="LADJ01051581">
    <property type="protein sequence ID" value="KPJ21501.1"/>
    <property type="molecule type" value="Genomic_DNA"/>
</dbReference>
<dbReference type="InterPro" id="IPR011603">
    <property type="entry name" value="2oxoglutarate_DH_E1"/>
</dbReference>
<name>A0A0N0PFQ2_PAPMA</name>
<keyword evidence="3" id="KW-0560">Oxidoreductase</keyword>
<evidence type="ECO:0000313" key="7">
    <source>
        <dbReference type="Proteomes" id="UP000053240"/>
    </source>
</evidence>
<comment type="caution">
    <text evidence="6">The sequence shown here is derived from an EMBL/GenBank/DDBJ whole genome shotgun (WGS) entry which is preliminary data.</text>
</comment>
<keyword evidence="4" id="KW-0786">Thiamine pyrophosphate</keyword>
<dbReference type="AlphaFoldDB" id="A0A0N0PFQ2"/>
<dbReference type="STRING" id="76193.A0A0N0PFQ2"/>
<dbReference type="GO" id="GO:0016624">
    <property type="term" value="F:oxidoreductase activity, acting on the aldehyde or oxo group of donors, disulfide as acceptor"/>
    <property type="evidence" value="ECO:0007669"/>
    <property type="project" value="InterPro"/>
</dbReference>
<protein>
    <submittedName>
        <fullName evidence="6">Probable 2-oxoglutarate dehydrogenase E1 component DHKTD1, mitochondrial</fullName>
    </submittedName>
</protein>
<evidence type="ECO:0000256" key="3">
    <source>
        <dbReference type="ARBA" id="ARBA00023002"/>
    </source>
</evidence>
<dbReference type="SUPFAM" id="SSF52518">
    <property type="entry name" value="Thiamin diphosphate-binding fold (THDP-binding)"/>
    <property type="match status" value="1"/>
</dbReference>
<dbReference type="Gene3D" id="3.40.50.970">
    <property type="match status" value="1"/>
</dbReference>
<evidence type="ECO:0000256" key="1">
    <source>
        <dbReference type="ARBA" id="ARBA00001964"/>
    </source>
</evidence>
<evidence type="ECO:0000256" key="2">
    <source>
        <dbReference type="ARBA" id="ARBA00006936"/>
    </source>
</evidence>